<name>A0A9N9CIS1_9GLOM</name>
<accession>A0A9N9CIS1</accession>
<organism evidence="4 5">
    <name type="scientific">Ambispora leptoticha</name>
    <dbReference type="NCBI Taxonomy" id="144679"/>
    <lineage>
        <taxon>Eukaryota</taxon>
        <taxon>Fungi</taxon>
        <taxon>Fungi incertae sedis</taxon>
        <taxon>Mucoromycota</taxon>
        <taxon>Glomeromycotina</taxon>
        <taxon>Glomeromycetes</taxon>
        <taxon>Archaeosporales</taxon>
        <taxon>Ambisporaceae</taxon>
        <taxon>Ambispora</taxon>
    </lineage>
</organism>
<dbReference type="InterPro" id="IPR007052">
    <property type="entry name" value="CS_dom"/>
</dbReference>
<evidence type="ECO:0000256" key="1">
    <source>
        <dbReference type="ARBA" id="ARBA00008511"/>
    </source>
</evidence>
<dbReference type="AlphaFoldDB" id="A0A9N9CIS1"/>
<proteinExistence type="inferred from homology"/>
<dbReference type="Proteomes" id="UP000789508">
    <property type="component" value="Unassembled WGS sequence"/>
</dbReference>
<dbReference type="GO" id="GO:0000492">
    <property type="term" value="P:box C/D snoRNP assembly"/>
    <property type="evidence" value="ECO:0007669"/>
    <property type="project" value="TreeGrafter"/>
</dbReference>
<dbReference type="GO" id="GO:0005737">
    <property type="term" value="C:cytoplasm"/>
    <property type="evidence" value="ECO:0007669"/>
    <property type="project" value="TreeGrafter"/>
</dbReference>
<gene>
    <name evidence="4" type="ORF">ALEPTO_LOCUS8119</name>
</gene>
<evidence type="ECO:0000256" key="2">
    <source>
        <dbReference type="ARBA" id="ARBA00040540"/>
    </source>
</evidence>
<protein>
    <recommendedName>
        <fullName evidence="2">PIH1 domain-containing protein 1</fullName>
    </recommendedName>
</protein>
<sequence length="338" mass="37792">MAIPKLEFDAAEEKLPSLFSVTEQIEDDLKAEEAQLAKDPELLKALTDQYQKIMEDASESLALKIDPTPGYVIKTHLLEGTTASHPAGVKLLINVAHSEKVPEPSPATEQEIQRAMKAVEGASYPVPFVVGNLREDVDKGANLCLVCDAVLNTKVYEKTIENYDFKLFIAEHAMEHIEDKHNLKLNRDIVFPKLRCKGKLEVINLPVTRKQQSPIITEVSLPAAVAKNKATKETPSPRLPLDQIQNPQQSLAVPIIKPKYSITEEKTSEKNYMKILIDVPNLETTNSSTLDIEPSRLIFYAPQHYQLDIDLPGSIDIETANARFVRPKKKIVVKAEKK</sequence>
<evidence type="ECO:0000313" key="5">
    <source>
        <dbReference type="Proteomes" id="UP000789508"/>
    </source>
</evidence>
<evidence type="ECO:0000259" key="3">
    <source>
        <dbReference type="PROSITE" id="PS51203"/>
    </source>
</evidence>
<dbReference type="GO" id="GO:0006364">
    <property type="term" value="P:rRNA processing"/>
    <property type="evidence" value="ECO:0007669"/>
    <property type="project" value="TreeGrafter"/>
</dbReference>
<dbReference type="Pfam" id="PF08190">
    <property type="entry name" value="PIH1"/>
    <property type="match status" value="1"/>
</dbReference>
<dbReference type="PROSITE" id="PS51203">
    <property type="entry name" value="CS"/>
    <property type="match status" value="1"/>
</dbReference>
<reference evidence="4" key="1">
    <citation type="submission" date="2021-06" db="EMBL/GenBank/DDBJ databases">
        <authorList>
            <person name="Kallberg Y."/>
            <person name="Tangrot J."/>
            <person name="Rosling A."/>
        </authorList>
    </citation>
    <scope>NUCLEOTIDE SEQUENCE</scope>
    <source>
        <strain evidence="4">FL130A</strain>
    </source>
</reference>
<dbReference type="EMBL" id="CAJVPS010004175">
    <property type="protein sequence ID" value="CAG8600443.1"/>
    <property type="molecule type" value="Genomic_DNA"/>
</dbReference>
<dbReference type="GO" id="GO:0097255">
    <property type="term" value="C:R2TP complex"/>
    <property type="evidence" value="ECO:0007669"/>
    <property type="project" value="TreeGrafter"/>
</dbReference>
<dbReference type="OrthoDB" id="5135119at2759"/>
<keyword evidence="5" id="KW-1185">Reference proteome</keyword>
<evidence type="ECO:0000313" key="4">
    <source>
        <dbReference type="EMBL" id="CAG8600443.1"/>
    </source>
</evidence>
<dbReference type="InterPro" id="IPR050734">
    <property type="entry name" value="PIH1/Kintoun_subfamily"/>
</dbReference>
<dbReference type="PANTHER" id="PTHR22997:SF0">
    <property type="entry name" value="PIH1 DOMAIN-CONTAINING PROTEIN 1"/>
    <property type="match status" value="1"/>
</dbReference>
<dbReference type="PANTHER" id="PTHR22997">
    <property type="entry name" value="PIH1 DOMAIN-CONTAINING PROTEIN 1"/>
    <property type="match status" value="1"/>
</dbReference>
<comment type="caution">
    <text evidence="4">The sequence shown here is derived from an EMBL/GenBank/DDBJ whole genome shotgun (WGS) entry which is preliminary data.</text>
</comment>
<feature type="domain" description="CS" evidence="3">
    <location>
        <begin position="255"/>
        <end position="338"/>
    </location>
</feature>
<dbReference type="InterPro" id="IPR012981">
    <property type="entry name" value="PIH1_N"/>
</dbReference>
<dbReference type="GO" id="GO:1990904">
    <property type="term" value="C:ribonucleoprotein complex"/>
    <property type="evidence" value="ECO:0007669"/>
    <property type="project" value="TreeGrafter"/>
</dbReference>
<comment type="similarity">
    <text evidence="1">Belongs to the PIH1 family.</text>
</comment>
<dbReference type="InterPro" id="IPR041442">
    <property type="entry name" value="PIH1D1/2/3_CS-like"/>
</dbReference>
<dbReference type="Pfam" id="PF18201">
    <property type="entry name" value="PIH1_CS"/>
    <property type="match status" value="1"/>
</dbReference>